<evidence type="ECO:0000313" key="2">
    <source>
        <dbReference type="EMBL" id="MFB0833722.1"/>
    </source>
</evidence>
<dbReference type="PANTHER" id="PTHR39165">
    <property type="entry name" value="IG HYPOTHETICAL 17883"/>
    <property type="match status" value="1"/>
</dbReference>
<name>A0ABV4UN82_9MICC</name>
<keyword evidence="1" id="KW-0812">Transmembrane</keyword>
<dbReference type="InterPro" id="IPR007403">
    <property type="entry name" value="DUF456"/>
</dbReference>
<dbReference type="Proteomes" id="UP001575652">
    <property type="component" value="Unassembled WGS sequence"/>
</dbReference>
<dbReference type="EMBL" id="JBHDLJ010000002">
    <property type="protein sequence ID" value="MFB0833722.1"/>
    <property type="molecule type" value="Genomic_DNA"/>
</dbReference>
<organism evidence="2 3">
    <name type="scientific">Arthrobacter halodurans</name>
    <dbReference type="NCBI Taxonomy" id="516699"/>
    <lineage>
        <taxon>Bacteria</taxon>
        <taxon>Bacillati</taxon>
        <taxon>Actinomycetota</taxon>
        <taxon>Actinomycetes</taxon>
        <taxon>Micrococcales</taxon>
        <taxon>Micrococcaceae</taxon>
        <taxon>Arthrobacter</taxon>
    </lineage>
</organism>
<feature type="transmembrane region" description="Helical" evidence="1">
    <location>
        <begin position="39"/>
        <end position="64"/>
    </location>
</feature>
<sequence length="166" mass="17116">MDTQIIVSVVAGLLLAVAVIGTVYPILPGSWLAIATLLAWGWVLGSTASWTAAVIGIVLASIGWSASAVLTGRSLQRQQVPRGSIAVALVAGVVGMFVVPVVGLFLGFGLGLLLSEYARRRDFPAALRSSAATLKATGLGILVEFGCAALAASVWTIGVVWHFSTR</sequence>
<accession>A0ABV4UN82</accession>
<dbReference type="Pfam" id="PF04306">
    <property type="entry name" value="DUF456"/>
    <property type="match status" value="1"/>
</dbReference>
<reference evidence="2 3" key="1">
    <citation type="submission" date="2024-09" db="EMBL/GenBank/DDBJ databases">
        <authorList>
            <person name="Salinas-Garcia M.A."/>
            <person name="Prieme A."/>
        </authorList>
    </citation>
    <scope>NUCLEOTIDE SEQUENCE [LARGE SCALE GENOMIC DNA]</scope>
    <source>
        <strain evidence="2 3">DSM 21081</strain>
    </source>
</reference>
<feature type="transmembrane region" description="Helical" evidence="1">
    <location>
        <begin position="6"/>
        <end position="27"/>
    </location>
</feature>
<keyword evidence="1" id="KW-1133">Transmembrane helix</keyword>
<dbReference type="PANTHER" id="PTHR39165:SF1">
    <property type="entry name" value="DUF456 DOMAIN-CONTAINING PROTEIN"/>
    <property type="match status" value="1"/>
</dbReference>
<comment type="caution">
    <text evidence="2">The sequence shown here is derived from an EMBL/GenBank/DDBJ whole genome shotgun (WGS) entry which is preliminary data.</text>
</comment>
<evidence type="ECO:0000256" key="1">
    <source>
        <dbReference type="SAM" id="Phobius"/>
    </source>
</evidence>
<proteinExistence type="predicted"/>
<keyword evidence="3" id="KW-1185">Reference proteome</keyword>
<dbReference type="RefSeq" id="WP_373970884.1">
    <property type="nucleotide sequence ID" value="NZ_JBHDLJ010000002.1"/>
</dbReference>
<keyword evidence="1" id="KW-0472">Membrane</keyword>
<feature type="transmembrane region" description="Helical" evidence="1">
    <location>
        <begin position="136"/>
        <end position="163"/>
    </location>
</feature>
<gene>
    <name evidence="2" type="ORF">ACETWP_03900</name>
</gene>
<protein>
    <submittedName>
        <fullName evidence="2">DUF456 domain-containing protein</fullName>
    </submittedName>
</protein>
<feature type="transmembrane region" description="Helical" evidence="1">
    <location>
        <begin position="84"/>
        <end position="115"/>
    </location>
</feature>
<evidence type="ECO:0000313" key="3">
    <source>
        <dbReference type="Proteomes" id="UP001575652"/>
    </source>
</evidence>